<dbReference type="OrthoDB" id="5279008at2759"/>
<keyword evidence="4" id="KW-1185">Reference proteome</keyword>
<reference evidence="3" key="1">
    <citation type="submission" date="2020-06" db="EMBL/GenBank/DDBJ databases">
        <authorList>
            <person name="Onetto C."/>
        </authorList>
    </citation>
    <scope>NUCLEOTIDE SEQUENCE</scope>
</reference>
<dbReference type="InterPro" id="IPR036047">
    <property type="entry name" value="F-box-like_dom_sf"/>
</dbReference>
<evidence type="ECO:0000313" key="3">
    <source>
        <dbReference type="EMBL" id="CAD0110545.1"/>
    </source>
</evidence>
<dbReference type="EMBL" id="CAINUL010000006">
    <property type="protein sequence ID" value="CAD0110545.1"/>
    <property type="molecule type" value="Genomic_DNA"/>
</dbReference>
<comment type="caution">
    <text evidence="3">The sequence shown here is derived from an EMBL/GenBank/DDBJ whole genome shotgun (WGS) entry which is preliminary data.</text>
</comment>
<feature type="domain" description="F-box" evidence="2">
    <location>
        <begin position="1"/>
        <end position="49"/>
    </location>
</feature>
<gene>
    <name evidence="3" type="ORF">AWRI4620_LOCUS4800</name>
</gene>
<proteinExistence type="predicted"/>
<feature type="region of interest" description="Disordered" evidence="1">
    <location>
        <begin position="448"/>
        <end position="495"/>
    </location>
</feature>
<evidence type="ECO:0000259" key="2">
    <source>
        <dbReference type="PROSITE" id="PS50181"/>
    </source>
</evidence>
<name>A0A9N8KGV4_9PEZI</name>
<evidence type="ECO:0000256" key="1">
    <source>
        <dbReference type="SAM" id="MobiDB-lite"/>
    </source>
</evidence>
<dbReference type="SUPFAM" id="SSF81383">
    <property type="entry name" value="F-box domain"/>
    <property type="match status" value="1"/>
</dbReference>
<feature type="compositionally biased region" description="Acidic residues" evidence="1">
    <location>
        <begin position="467"/>
        <end position="495"/>
    </location>
</feature>
<dbReference type="PROSITE" id="PS50181">
    <property type="entry name" value="FBOX"/>
    <property type="match status" value="1"/>
</dbReference>
<dbReference type="AlphaFoldDB" id="A0A9N8KGV4"/>
<protein>
    <recommendedName>
        <fullName evidence="2">F-box domain-containing protein</fullName>
    </recommendedName>
</protein>
<dbReference type="CDD" id="cd09917">
    <property type="entry name" value="F-box_SF"/>
    <property type="match status" value="1"/>
</dbReference>
<dbReference type="InterPro" id="IPR001810">
    <property type="entry name" value="F-box_dom"/>
</dbReference>
<organism evidence="3 4">
    <name type="scientific">Aureobasidium uvarum</name>
    <dbReference type="NCBI Taxonomy" id="2773716"/>
    <lineage>
        <taxon>Eukaryota</taxon>
        <taxon>Fungi</taxon>
        <taxon>Dikarya</taxon>
        <taxon>Ascomycota</taxon>
        <taxon>Pezizomycotina</taxon>
        <taxon>Dothideomycetes</taxon>
        <taxon>Dothideomycetidae</taxon>
        <taxon>Dothideales</taxon>
        <taxon>Saccotheciaceae</taxon>
        <taxon>Aureobasidium</taxon>
    </lineage>
</organism>
<accession>A0A9N8KGV4</accession>
<dbReference type="Proteomes" id="UP000745764">
    <property type="component" value="Unassembled WGS sequence"/>
</dbReference>
<evidence type="ECO:0000313" key="4">
    <source>
        <dbReference type="Proteomes" id="UP000745764"/>
    </source>
</evidence>
<sequence length="495" mass="54594">MALVDLPPELLLRVATFLTTSELGHFRLTSKHIEEVIFDSFAREFFTKKQFMLEQPSLKALIDISNHPTLASRLSEVVISTHVLPPDPEIVTSTGKAMYDAGYVSHDVLMATGQALYMLSTAFSNLPNLRTVGLRDYNGLGRYRDGPWATWKSWGWSFGWDGLATYDSNDRIGQRALMIMPPEPILPLLFYALGHAKVLPESIHVFLRKRAKLTQQSFNILDGYLGEKIGPVLGNMKDLMLAIGSERTGYSSLITALPTKPGISTNAPLSRLLQCTPKLETLRLNFEQGQPAYSGFLNWLGSSACNTQILSSGPVAGPVSLPRLTALELGMVTVSSAALFNVLTKFNLVSFSLWKVQLHASSASEPEDCWQALLQDLTAALRDNTCLKSVLIGYPSQLHCGRSDIEQICYFKPVGAGDEDTSGMKSEAKHHAGPGTMMGDWLDELSKRTYVPPVDDDSDSDGRLWDVDEELEESDDDNGDGDDHDDNDEVDETDE</sequence>